<accession>A0A9W9FJ71</accession>
<organism evidence="2 3">
    <name type="scientific">Penicillium angulare</name>
    <dbReference type="NCBI Taxonomy" id="116970"/>
    <lineage>
        <taxon>Eukaryota</taxon>
        <taxon>Fungi</taxon>
        <taxon>Dikarya</taxon>
        <taxon>Ascomycota</taxon>
        <taxon>Pezizomycotina</taxon>
        <taxon>Eurotiomycetes</taxon>
        <taxon>Eurotiomycetidae</taxon>
        <taxon>Eurotiales</taxon>
        <taxon>Aspergillaceae</taxon>
        <taxon>Penicillium</taxon>
    </lineage>
</organism>
<keyword evidence="3" id="KW-1185">Reference proteome</keyword>
<gene>
    <name evidence="2" type="ORF">N7456_007155</name>
</gene>
<dbReference type="EMBL" id="JAPQKH010000004">
    <property type="protein sequence ID" value="KAJ5101103.1"/>
    <property type="molecule type" value="Genomic_DNA"/>
</dbReference>
<evidence type="ECO:0000313" key="2">
    <source>
        <dbReference type="EMBL" id="KAJ5101103.1"/>
    </source>
</evidence>
<dbReference type="OrthoDB" id="275936at2759"/>
<name>A0A9W9FJ71_9EURO</name>
<feature type="transmembrane region" description="Helical" evidence="1">
    <location>
        <begin position="84"/>
        <end position="104"/>
    </location>
</feature>
<dbReference type="PANTHER" id="PTHR37845">
    <property type="entry name" value="SEQUENCE ORPHAN"/>
    <property type="match status" value="1"/>
</dbReference>
<evidence type="ECO:0000313" key="3">
    <source>
        <dbReference type="Proteomes" id="UP001149165"/>
    </source>
</evidence>
<comment type="caution">
    <text evidence="2">The sequence shown here is derived from an EMBL/GenBank/DDBJ whole genome shotgun (WGS) entry which is preliminary data.</text>
</comment>
<proteinExistence type="predicted"/>
<evidence type="ECO:0000256" key="1">
    <source>
        <dbReference type="SAM" id="Phobius"/>
    </source>
</evidence>
<keyword evidence="1" id="KW-0472">Membrane</keyword>
<sequence>MNRMNIEKDAKSIMQSRYSEKLWDKSLYRQLFGDIGAATASAALVSPAVTIIDRAFVEKSLLNCSILRGLKKHTIAALKTPHRFIFSVPFGLIWTLYAATYTVANGSDTICKKFETPAAGIITFVTTTLVNVPLGVWKDMKYARIYGIRNDHDAVSKTSEPLQQELTKKVLKPKPSGAAARAATAMFLLRDSVTIFGCFTLAPRMTEMIPDDLVPGCPEAKLVIAQLTVPVLTQVVATPMHLLALDLYMRQDVKFADRLVQSQRYLPSSTAMRCFRIIPAFGFGCLANMELRSFFHRKLNV</sequence>
<feature type="transmembrane region" description="Helical" evidence="1">
    <location>
        <begin position="116"/>
        <end position="137"/>
    </location>
</feature>
<dbReference type="PANTHER" id="PTHR37845:SF1">
    <property type="entry name" value="SEQUENCE ORPHAN"/>
    <property type="match status" value="1"/>
</dbReference>
<dbReference type="Proteomes" id="UP001149165">
    <property type="component" value="Unassembled WGS sequence"/>
</dbReference>
<keyword evidence="1" id="KW-0812">Transmembrane</keyword>
<dbReference type="AlphaFoldDB" id="A0A9W9FJ71"/>
<keyword evidence="1" id="KW-1133">Transmembrane helix</keyword>
<dbReference type="InterPro" id="IPR038781">
    <property type="entry name" value="C365.16-ike"/>
</dbReference>
<reference evidence="2" key="2">
    <citation type="journal article" date="2023" name="IMA Fungus">
        <title>Comparative genomic study of the Penicillium genus elucidates a diverse pangenome and 15 lateral gene transfer events.</title>
        <authorList>
            <person name="Petersen C."/>
            <person name="Sorensen T."/>
            <person name="Nielsen M.R."/>
            <person name="Sondergaard T.E."/>
            <person name="Sorensen J.L."/>
            <person name="Fitzpatrick D.A."/>
            <person name="Frisvad J.C."/>
            <person name="Nielsen K.L."/>
        </authorList>
    </citation>
    <scope>NUCLEOTIDE SEQUENCE</scope>
    <source>
        <strain evidence="2">IBT 30069</strain>
    </source>
</reference>
<dbReference type="GO" id="GO:0005739">
    <property type="term" value="C:mitochondrion"/>
    <property type="evidence" value="ECO:0007669"/>
    <property type="project" value="TreeGrafter"/>
</dbReference>
<reference evidence="2" key="1">
    <citation type="submission" date="2022-11" db="EMBL/GenBank/DDBJ databases">
        <authorList>
            <person name="Petersen C."/>
        </authorList>
    </citation>
    <scope>NUCLEOTIDE SEQUENCE</scope>
    <source>
        <strain evidence="2">IBT 30069</strain>
    </source>
</reference>
<protein>
    <submittedName>
        <fullName evidence="2">Uncharacterized protein</fullName>
    </submittedName>
</protein>